<name>A0ABR4DAF5_9PEZI</name>
<reference evidence="2 3" key="1">
    <citation type="journal article" date="2024" name="Commun. Biol.">
        <title>Comparative genomic analysis of thermophilic fungi reveals convergent evolutionary adaptations and gene losses.</title>
        <authorList>
            <person name="Steindorff A.S."/>
            <person name="Aguilar-Pontes M.V."/>
            <person name="Robinson A.J."/>
            <person name="Andreopoulos B."/>
            <person name="LaButti K."/>
            <person name="Kuo A."/>
            <person name="Mondo S."/>
            <person name="Riley R."/>
            <person name="Otillar R."/>
            <person name="Haridas S."/>
            <person name="Lipzen A."/>
            <person name="Grimwood J."/>
            <person name="Schmutz J."/>
            <person name="Clum A."/>
            <person name="Reid I.D."/>
            <person name="Moisan M.C."/>
            <person name="Butler G."/>
            <person name="Nguyen T.T.M."/>
            <person name="Dewar K."/>
            <person name="Conant G."/>
            <person name="Drula E."/>
            <person name="Henrissat B."/>
            <person name="Hansel C."/>
            <person name="Singer S."/>
            <person name="Hutchinson M.I."/>
            <person name="de Vries R.P."/>
            <person name="Natvig D.O."/>
            <person name="Powell A.J."/>
            <person name="Tsang A."/>
            <person name="Grigoriev I.V."/>
        </authorList>
    </citation>
    <scope>NUCLEOTIDE SEQUENCE [LARGE SCALE GENOMIC DNA]</scope>
    <source>
        <strain evidence="2 3">ATCC 22073</strain>
    </source>
</reference>
<evidence type="ECO:0000313" key="2">
    <source>
        <dbReference type="EMBL" id="KAL2267252.1"/>
    </source>
</evidence>
<accession>A0ABR4DAF5</accession>
<keyword evidence="3" id="KW-1185">Reference proteome</keyword>
<dbReference type="RefSeq" id="XP_070865979.1">
    <property type="nucleotide sequence ID" value="XM_071011028.1"/>
</dbReference>
<sequence>MSACCTQYAVCGKVVASTLNATADHSILQSRPNADMVAIPSSTVGMSTGRAASQGPTAHTYTVQRSAVTIGCGWRTYPYAHHTLSSRQPGVYPNGQHRLPCPCIGAPEMNRGPGEPPPPSRTPTERGTPPLASMVARTLMSISFRNSVDPASLSQGNGPRSRAPAVTARPSTLVQEYGLAPVASDRQRRRLGLASHGMGEWRIS</sequence>
<dbReference type="EMBL" id="JAZGUE010000004">
    <property type="protein sequence ID" value="KAL2267252.1"/>
    <property type="molecule type" value="Genomic_DNA"/>
</dbReference>
<comment type="caution">
    <text evidence="2">The sequence shown here is derived from an EMBL/GenBank/DDBJ whole genome shotgun (WGS) entry which is preliminary data.</text>
</comment>
<dbReference type="GeneID" id="98125672"/>
<gene>
    <name evidence="2" type="ORF">VTJ83DRAFT_4529</name>
</gene>
<feature type="region of interest" description="Disordered" evidence="1">
    <location>
        <begin position="150"/>
        <end position="169"/>
    </location>
</feature>
<organism evidence="2 3">
    <name type="scientific">Remersonia thermophila</name>
    <dbReference type="NCBI Taxonomy" id="72144"/>
    <lineage>
        <taxon>Eukaryota</taxon>
        <taxon>Fungi</taxon>
        <taxon>Dikarya</taxon>
        <taxon>Ascomycota</taxon>
        <taxon>Pezizomycotina</taxon>
        <taxon>Sordariomycetes</taxon>
        <taxon>Sordariomycetidae</taxon>
        <taxon>Sordariales</taxon>
        <taxon>Sordariales incertae sedis</taxon>
        <taxon>Remersonia</taxon>
    </lineage>
</organism>
<proteinExistence type="predicted"/>
<protein>
    <submittedName>
        <fullName evidence="2">Uncharacterized protein</fullName>
    </submittedName>
</protein>
<evidence type="ECO:0000313" key="3">
    <source>
        <dbReference type="Proteomes" id="UP001600064"/>
    </source>
</evidence>
<evidence type="ECO:0000256" key="1">
    <source>
        <dbReference type="SAM" id="MobiDB-lite"/>
    </source>
</evidence>
<dbReference type="Proteomes" id="UP001600064">
    <property type="component" value="Unassembled WGS sequence"/>
</dbReference>
<feature type="region of interest" description="Disordered" evidence="1">
    <location>
        <begin position="106"/>
        <end position="130"/>
    </location>
</feature>